<organism evidence="9 10">
    <name type="scientific">Ruminococcus difficilis</name>
    <dbReference type="NCBI Taxonomy" id="2763069"/>
    <lineage>
        <taxon>Bacteria</taxon>
        <taxon>Bacillati</taxon>
        <taxon>Bacillota</taxon>
        <taxon>Clostridia</taxon>
        <taxon>Eubacteriales</taxon>
        <taxon>Oscillospiraceae</taxon>
        <taxon>Ruminococcus</taxon>
    </lineage>
</organism>
<gene>
    <name evidence="9" type="ORF">JKK62_14820</name>
</gene>
<comment type="caution">
    <text evidence="9">The sequence shown here is derived from an EMBL/GenBank/DDBJ whole genome shotgun (WGS) entry which is preliminary data.</text>
</comment>
<keyword evidence="4 7" id="KW-0812">Transmembrane</keyword>
<sequence length="311" mass="33353">MRKKQVLSSALLLTAAIIWGFAFVAQEKLSDTVPPFTVNTIRSLIASVALIPVAAVTRHIKGKPLREDNPADRKKLIKAGMICGVMLCVSVNLQQFGISLYPAGAPASAHSGFLTALYIIFVPLFGLFLHKKPGLFVGIAVVLAVIGLYFLCLYDGFGALYTGDIVVLICAMAFAVQILCVDRYIGEVDGVKLSSLQFLVTGILSAILMLIFEKPDIPAILAGWAPLLYLSICSSGVGYTLQIIGQQYASNPSLASILMSMESVFAVLGGVIFLHAVPKPNEWIGCGIMLAAIIIAQLPQELLKRSVRKES</sequence>
<dbReference type="AlphaFoldDB" id="A0A935C3S7"/>
<comment type="similarity">
    <text evidence="2">Belongs to the EamA transporter family.</text>
</comment>
<evidence type="ECO:0000256" key="4">
    <source>
        <dbReference type="ARBA" id="ARBA00022692"/>
    </source>
</evidence>
<feature type="transmembrane region" description="Helical" evidence="7">
    <location>
        <begin position="107"/>
        <end position="128"/>
    </location>
</feature>
<evidence type="ECO:0000256" key="1">
    <source>
        <dbReference type="ARBA" id="ARBA00004651"/>
    </source>
</evidence>
<evidence type="ECO:0000256" key="3">
    <source>
        <dbReference type="ARBA" id="ARBA00022475"/>
    </source>
</evidence>
<keyword evidence="10" id="KW-1185">Reference proteome</keyword>
<keyword evidence="3" id="KW-1003">Cell membrane</keyword>
<protein>
    <submittedName>
        <fullName evidence="9">DMT family transporter</fullName>
    </submittedName>
</protein>
<feature type="transmembrane region" description="Helical" evidence="7">
    <location>
        <begin position="160"/>
        <end position="181"/>
    </location>
</feature>
<accession>A0A935C3S7</accession>
<dbReference type="GO" id="GO:0005886">
    <property type="term" value="C:plasma membrane"/>
    <property type="evidence" value="ECO:0007669"/>
    <property type="project" value="UniProtKB-SubCell"/>
</dbReference>
<dbReference type="EMBL" id="JAEQMG010000163">
    <property type="protein sequence ID" value="MBK6089895.1"/>
    <property type="molecule type" value="Genomic_DNA"/>
</dbReference>
<dbReference type="InterPro" id="IPR037185">
    <property type="entry name" value="EmrE-like"/>
</dbReference>
<feature type="transmembrane region" description="Helical" evidence="7">
    <location>
        <begin position="218"/>
        <end position="241"/>
    </location>
</feature>
<keyword evidence="6 7" id="KW-0472">Membrane</keyword>
<evidence type="ECO:0000313" key="9">
    <source>
        <dbReference type="EMBL" id="MBK6089895.1"/>
    </source>
</evidence>
<feature type="transmembrane region" description="Helical" evidence="7">
    <location>
        <begin position="193"/>
        <end position="212"/>
    </location>
</feature>
<feature type="domain" description="EamA" evidence="8">
    <location>
        <begin position="11"/>
        <end position="151"/>
    </location>
</feature>
<feature type="transmembrane region" description="Helical" evidence="7">
    <location>
        <begin position="81"/>
        <end position="101"/>
    </location>
</feature>
<feature type="transmembrane region" description="Helical" evidence="7">
    <location>
        <begin position="253"/>
        <end position="276"/>
    </location>
</feature>
<evidence type="ECO:0000256" key="5">
    <source>
        <dbReference type="ARBA" id="ARBA00022989"/>
    </source>
</evidence>
<evidence type="ECO:0000259" key="8">
    <source>
        <dbReference type="Pfam" id="PF00892"/>
    </source>
</evidence>
<dbReference type="RefSeq" id="WP_201428589.1">
    <property type="nucleotide sequence ID" value="NZ_JAEQMG010000163.1"/>
</dbReference>
<evidence type="ECO:0000256" key="7">
    <source>
        <dbReference type="SAM" id="Phobius"/>
    </source>
</evidence>
<proteinExistence type="inferred from homology"/>
<feature type="transmembrane region" description="Helical" evidence="7">
    <location>
        <begin position="282"/>
        <end position="299"/>
    </location>
</feature>
<dbReference type="InterPro" id="IPR051258">
    <property type="entry name" value="Diverse_Substrate_Transporter"/>
</dbReference>
<dbReference type="SUPFAM" id="SSF103481">
    <property type="entry name" value="Multidrug resistance efflux transporter EmrE"/>
    <property type="match status" value="2"/>
</dbReference>
<dbReference type="PANTHER" id="PTHR42920">
    <property type="entry name" value="OS03G0707200 PROTEIN-RELATED"/>
    <property type="match status" value="1"/>
</dbReference>
<feature type="transmembrane region" description="Helical" evidence="7">
    <location>
        <begin position="40"/>
        <end position="60"/>
    </location>
</feature>
<dbReference type="PANTHER" id="PTHR42920:SF5">
    <property type="entry name" value="EAMA DOMAIN-CONTAINING PROTEIN"/>
    <property type="match status" value="1"/>
</dbReference>
<evidence type="ECO:0000313" key="10">
    <source>
        <dbReference type="Proteomes" id="UP000633365"/>
    </source>
</evidence>
<reference evidence="9" key="1">
    <citation type="submission" date="2021-01" db="EMBL/GenBank/DDBJ databases">
        <title>Genome public.</title>
        <authorList>
            <person name="Liu C."/>
            <person name="Sun Q."/>
        </authorList>
    </citation>
    <scope>NUCLEOTIDE SEQUENCE</scope>
    <source>
        <strain evidence="9">M6</strain>
    </source>
</reference>
<dbReference type="Proteomes" id="UP000633365">
    <property type="component" value="Unassembled WGS sequence"/>
</dbReference>
<evidence type="ECO:0000256" key="6">
    <source>
        <dbReference type="ARBA" id="ARBA00023136"/>
    </source>
</evidence>
<feature type="domain" description="EamA" evidence="8">
    <location>
        <begin position="162"/>
        <end position="295"/>
    </location>
</feature>
<dbReference type="Pfam" id="PF00892">
    <property type="entry name" value="EamA"/>
    <property type="match status" value="2"/>
</dbReference>
<comment type="subcellular location">
    <subcellularLocation>
        <location evidence="1">Cell membrane</location>
        <topology evidence="1">Multi-pass membrane protein</topology>
    </subcellularLocation>
</comment>
<name>A0A935C3S7_9FIRM</name>
<dbReference type="InterPro" id="IPR000620">
    <property type="entry name" value="EamA_dom"/>
</dbReference>
<evidence type="ECO:0000256" key="2">
    <source>
        <dbReference type="ARBA" id="ARBA00007362"/>
    </source>
</evidence>
<feature type="transmembrane region" description="Helical" evidence="7">
    <location>
        <begin position="135"/>
        <end position="154"/>
    </location>
</feature>
<keyword evidence="5 7" id="KW-1133">Transmembrane helix</keyword>